<organism evidence="3 4">
    <name type="scientific">Mugilogobius chulae</name>
    <name type="common">yellowstripe goby</name>
    <dbReference type="NCBI Taxonomy" id="88201"/>
    <lineage>
        <taxon>Eukaryota</taxon>
        <taxon>Metazoa</taxon>
        <taxon>Chordata</taxon>
        <taxon>Craniata</taxon>
        <taxon>Vertebrata</taxon>
        <taxon>Euteleostomi</taxon>
        <taxon>Actinopterygii</taxon>
        <taxon>Neopterygii</taxon>
        <taxon>Teleostei</taxon>
        <taxon>Neoteleostei</taxon>
        <taxon>Acanthomorphata</taxon>
        <taxon>Gobiaria</taxon>
        <taxon>Gobiiformes</taxon>
        <taxon>Gobioidei</taxon>
        <taxon>Gobiidae</taxon>
        <taxon>Gobionellinae</taxon>
        <taxon>Mugilogobius</taxon>
    </lineage>
</organism>
<dbReference type="Proteomes" id="UP001460270">
    <property type="component" value="Unassembled WGS sequence"/>
</dbReference>
<dbReference type="EMBL" id="JBBPFD010000007">
    <property type="protein sequence ID" value="KAK7918779.1"/>
    <property type="molecule type" value="Genomic_DNA"/>
</dbReference>
<proteinExistence type="predicted"/>
<dbReference type="AlphaFoldDB" id="A0AAW0P9Z3"/>
<evidence type="ECO:0000313" key="3">
    <source>
        <dbReference type="EMBL" id="KAK7918779.1"/>
    </source>
</evidence>
<feature type="region of interest" description="Disordered" evidence="2">
    <location>
        <begin position="206"/>
        <end position="227"/>
    </location>
</feature>
<evidence type="ECO:0000313" key="4">
    <source>
        <dbReference type="Proteomes" id="UP001460270"/>
    </source>
</evidence>
<accession>A0AAW0P9Z3</accession>
<comment type="caution">
    <text evidence="3">The sequence shown here is derived from an EMBL/GenBank/DDBJ whole genome shotgun (WGS) entry which is preliminary data.</text>
</comment>
<feature type="compositionally biased region" description="Basic and acidic residues" evidence="2">
    <location>
        <begin position="149"/>
        <end position="158"/>
    </location>
</feature>
<reference evidence="4" key="1">
    <citation type="submission" date="2024-04" db="EMBL/GenBank/DDBJ databases">
        <title>Salinicola lusitanus LLJ914,a marine bacterium isolated from the Okinawa Trough.</title>
        <authorList>
            <person name="Li J."/>
        </authorList>
    </citation>
    <scope>NUCLEOTIDE SEQUENCE [LARGE SCALE GENOMIC DNA]</scope>
</reference>
<feature type="compositionally biased region" description="Polar residues" evidence="2">
    <location>
        <begin position="121"/>
        <end position="131"/>
    </location>
</feature>
<protein>
    <submittedName>
        <fullName evidence="3">Uncharacterized protein</fullName>
    </submittedName>
</protein>
<evidence type="ECO:0000256" key="2">
    <source>
        <dbReference type="SAM" id="MobiDB-lite"/>
    </source>
</evidence>
<keyword evidence="4" id="KW-1185">Reference proteome</keyword>
<feature type="compositionally biased region" description="Basic and acidic residues" evidence="2">
    <location>
        <begin position="92"/>
        <end position="109"/>
    </location>
</feature>
<feature type="region of interest" description="Disordered" evidence="2">
    <location>
        <begin position="65"/>
        <end position="84"/>
    </location>
</feature>
<gene>
    <name evidence="3" type="ORF">WMY93_010063</name>
</gene>
<feature type="coiled-coil region" evidence="1">
    <location>
        <begin position="23"/>
        <end position="54"/>
    </location>
</feature>
<feature type="region of interest" description="Disordered" evidence="2">
    <location>
        <begin position="89"/>
        <end position="109"/>
    </location>
</feature>
<evidence type="ECO:0000256" key="1">
    <source>
        <dbReference type="SAM" id="Coils"/>
    </source>
</evidence>
<sequence length="275" mass="30692">MCKNGSLRALVQERLTAAADEIFALFETTIAEFKEELRRSKEENQKKQELLEAVLNPSVVLFRESVQTQPTSPGAGLNPGLNQDLETPQTQIKEEPEEPRVKQEEEQRPIPECTAAACVKTESSSLLQQRQTELKEETQGEDFSTETPSHPKTERESSDTDNDDNWEPFSRSEAAGDNSQTCVGGLSRMHCCCLWRQKSSLLQQRQTELKEETQAEDLSTETHSPGTEENLLTLTMMTTGNHSAVQELLQTTTATPVSEVKAQQHKTLVCLSPTS</sequence>
<name>A0AAW0P9Z3_9GOBI</name>
<keyword evidence="1" id="KW-0175">Coiled coil</keyword>
<feature type="region of interest" description="Disordered" evidence="2">
    <location>
        <begin position="121"/>
        <end position="180"/>
    </location>
</feature>